<accession>A0A4D4J9N2</accession>
<keyword evidence="2" id="KW-1185">Reference proteome</keyword>
<dbReference type="AlphaFoldDB" id="A0A4D4J9N2"/>
<sequence length="102" mass="11856">MRLGYQFRADDDLAAKEGHLRQHDAWPAKHLTRSGGELVWRGREIGDRDSSCRRRLHVAPDCRLAWRAAHESRLPQQSRRWVRRDRPMHTLAYQAGGGFLTA</sequence>
<comment type="caution">
    <text evidence="1">The sequence shown here is derived from an EMBL/GenBank/DDBJ whole genome shotgun (WGS) entry which is preliminary data.</text>
</comment>
<dbReference type="EMBL" id="BJFL01000012">
    <property type="protein sequence ID" value="GDY31119.1"/>
    <property type="molecule type" value="Genomic_DNA"/>
</dbReference>
<evidence type="ECO:0000313" key="2">
    <source>
        <dbReference type="Proteomes" id="UP000298860"/>
    </source>
</evidence>
<reference evidence="2" key="1">
    <citation type="submission" date="2019-04" db="EMBL/GenBank/DDBJ databases">
        <title>Draft genome sequence of Pseudonocardiaceae bacterium SL3-2-4.</title>
        <authorList>
            <person name="Ningsih F."/>
            <person name="Yokota A."/>
            <person name="Sakai Y."/>
            <person name="Nanatani K."/>
            <person name="Yabe S."/>
            <person name="Oetari A."/>
            <person name="Sjamsuridzal W."/>
        </authorList>
    </citation>
    <scope>NUCLEOTIDE SEQUENCE [LARGE SCALE GENOMIC DNA]</scope>
    <source>
        <strain evidence="2">SL3-2-4</strain>
    </source>
</reference>
<gene>
    <name evidence="1" type="ORF">GTS_27520</name>
</gene>
<organism evidence="1 2">
    <name type="scientific">Gandjariella thermophila</name>
    <dbReference type="NCBI Taxonomy" id="1931992"/>
    <lineage>
        <taxon>Bacteria</taxon>
        <taxon>Bacillati</taxon>
        <taxon>Actinomycetota</taxon>
        <taxon>Actinomycetes</taxon>
        <taxon>Pseudonocardiales</taxon>
        <taxon>Pseudonocardiaceae</taxon>
        <taxon>Gandjariella</taxon>
    </lineage>
</organism>
<proteinExistence type="predicted"/>
<evidence type="ECO:0000313" key="1">
    <source>
        <dbReference type="EMBL" id="GDY31119.1"/>
    </source>
</evidence>
<protein>
    <submittedName>
        <fullName evidence="1">Uncharacterized protein</fullName>
    </submittedName>
</protein>
<dbReference type="Proteomes" id="UP000298860">
    <property type="component" value="Unassembled WGS sequence"/>
</dbReference>
<name>A0A4D4J9N2_9PSEU</name>